<evidence type="ECO:0000256" key="1">
    <source>
        <dbReference type="SAM" id="Phobius"/>
    </source>
</evidence>
<name>A0A5N6UYL5_ASPTM</name>
<organism evidence="2 3">
    <name type="scientific">Aspergillus tamarii</name>
    <dbReference type="NCBI Taxonomy" id="41984"/>
    <lineage>
        <taxon>Eukaryota</taxon>
        <taxon>Fungi</taxon>
        <taxon>Dikarya</taxon>
        <taxon>Ascomycota</taxon>
        <taxon>Pezizomycotina</taxon>
        <taxon>Eurotiomycetes</taxon>
        <taxon>Eurotiomycetidae</taxon>
        <taxon>Eurotiales</taxon>
        <taxon>Aspergillaceae</taxon>
        <taxon>Aspergillus</taxon>
        <taxon>Aspergillus subgen. Circumdati</taxon>
    </lineage>
</organism>
<proteinExistence type="predicted"/>
<keyword evidence="1" id="KW-0472">Membrane</keyword>
<dbReference type="AlphaFoldDB" id="A0A5N6UYL5"/>
<keyword evidence="1" id="KW-0812">Transmembrane</keyword>
<evidence type="ECO:0000313" key="3">
    <source>
        <dbReference type="Proteomes" id="UP000326950"/>
    </source>
</evidence>
<feature type="transmembrane region" description="Helical" evidence="1">
    <location>
        <begin position="12"/>
        <end position="31"/>
    </location>
</feature>
<dbReference type="EMBL" id="ML738614">
    <property type="protein sequence ID" value="KAE8163779.1"/>
    <property type="molecule type" value="Genomic_DNA"/>
</dbReference>
<reference evidence="2 3" key="1">
    <citation type="submission" date="2019-04" db="EMBL/GenBank/DDBJ databases">
        <title>Friends and foes A comparative genomics study of 23 Aspergillus species from section Flavi.</title>
        <authorList>
            <consortium name="DOE Joint Genome Institute"/>
            <person name="Kjaerbolling I."/>
            <person name="Vesth T."/>
            <person name="Frisvad J.C."/>
            <person name="Nybo J.L."/>
            <person name="Theobald S."/>
            <person name="Kildgaard S."/>
            <person name="Isbrandt T."/>
            <person name="Kuo A."/>
            <person name="Sato A."/>
            <person name="Lyhne E.K."/>
            <person name="Kogle M.E."/>
            <person name="Wiebenga A."/>
            <person name="Kun R.S."/>
            <person name="Lubbers R.J."/>
            <person name="Makela M.R."/>
            <person name="Barry K."/>
            <person name="Chovatia M."/>
            <person name="Clum A."/>
            <person name="Daum C."/>
            <person name="Haridas S."/>
            <person name="He G."/>
            <person name="LaButti K."/>
            <person name="Lipzen A."/>
            <person name="Mondo S."/>
            <person name="Riley R."/>
            <person name="Salamov A."/>
            <person name="Simmons B.A."/>
            <person name="Magnuson J.K."/>
            <person name="Henrissat B."/>
            <person name="Mortensen U.H."/>
            <person name="Larsen T.O."/>
            <person name="Devries R.P."/>
            <person name="Grigoriev I.V."/>
            <person name="Machida M."/>
            <person name="Baker S.E."/>
            <person name="Andersen M.R."/>
        </authorList>
    </citation>
    <scope>NUCLEOTIDE SEQUENCE [LARGE SCALE GENOMIC DNA]</scope>
    <source>
        <strain evidence="2 3">CBS 117626</strain>
    </source>
</reference>
<gene>
    <name evidence="2" type="ORF">BDV40DRAFT_132347</name>
</gene>
<dbReference type="Proteomes" id="UP000326950">
    <property type="component" value="Unassembled WGS sequence"/>
</dbReference>
<protein>
    <submittedName>
        <fullName evidence="2">Uncharacterized protein</fullName>
    </submittedName>
</protein>
<sequence>MWALTIDFGLTHVLILLFSEFVFLSVAVLPLRVNNEIIFDISLSYFGRIELASCLPRSQSGMRHVETENFPLIVGRFDQISRGICNKIRDLVTTLAPPESKAIGSLIHI</sequence>
<keyword evidence="1" id="KW-1133">Transmembrane helix</keyword>
<evidence type="ECO:0000313" key="2">
    <source>
        <dbReference type="EMBL" id="KAE8163779.1"/>
    </source>
</evidence>
<accession>A0A5N6UYL5</accession>
<keyword evidence="3" id="KW-1185">Reference proteome</keyword>